<dbReference type="EMBL" id="AP019827">
    <property type="protein sequence ID" value="BBM40722.1"/>
    <property type="molecule type" value="Genomic_DNA"/>
</dbReference>
<feature type="compositionally biased region" description="Polar residues" evidence="1">
    <location>
        <begin position="50"/>
        <end position="59"/>
    </location>
</feature>
<accession>A0A510JN09</accession>
<evidence type="ECO:0000313" key="4">
    <source>
        <dbReference type="Proteomes" id="UP000322617"/>
    </source>
</evidence>
<organism evidence="3 4">
    <name type="scientific">Leptotrichia shahii</name>
    <dbReference type="NCBI Taxonomy" id="157691"/>
    <lineage>
        <taxon>Bacteria</taxon>
        <taxon>Fusobacteriati</taxon>
        <taxon>Fusobacteriota</taxon>
        <taxon>Fusobacteriia</taxon>
        <taxon>Fusobacteriales</taxon>
        <taxon>Leptotrichiaceae</taxon>
        <taxon>Leptotrichia</taxon>
    </lineage>
</organism>
<protein>
    <recommendedName>
        <fullName evidence="2">Translation initiation factor IF-2 N-terminal domain-containing protein</fullName>
    </recommendedName>
</protein>
<feature type="region of interest" description="Disordered" evidence="1">
    <location>
        <begin position="47"/>
        <end position="79"/>
    </location>
</feature>
<gene>
    <name evidence="3" type="ORF">JCM16776_0942</name>
</gene>
<evidence type="ECO:0000256" key="1">
    <source>
        <dbReference type="SAM" id="MobiDB-lite"/>
    </source>
</evidence>
<sequence>MKVHELAKENGFTASKFMEEIRKFGIDKKHHMNVLSSEEVDLIRKKLQKGVQNQNQNDSSKTENLNKNEEKLKETAVKR</sequence>
<evidence type="ECO:0000259" key="2">
    <source>
        <dbReference type="Pfam" id="PF04760"/>
    </source>
</evidence>
<dbReference type="Proteomes" id="UP000322617">
    <property type="component" value="Chromosome"/>
</dbReference>
<dbReference type="KEGG" id="lsz:JCM16776_0942"/>
<keyword evidence="4" id="KW-1185">Reference proteome</keyword>
<dbReference type="RefSeq" id="WP_232053401.1">
    <property type="nucleotide sequence ID" value="NZ_AP019827.1"/>
</dbReference>
<proteinExistence type="predicted"/>
<dbReference type="Gene3D" id="1.10.10.2480">
    <property type="match status" value="1"/>
</dbReference>
<name>A0A510JN09_9FUSO</name>
<feature type="compositionally biased region" description="Basic and acidic residues" evidence="1">
    <location>
        <begin position="60"/>
        <end position="79"/>
    </location>
</feature>
<dbReference type="Pfam" id="PF04760">
    <property type="entry name" value="IF2_N"/>
    <property type="match status" value="1"/>
</dbReference>
<feature type="domain" description="Translation initiation factor IF-2 N-terminal" evidence="2">
    <location>
        <begin position="1"/>
        <end position="48"/>
    </location>
</feature>
<dbReference type="InterPro" id="IPR006847">
    <property type="entry name" value="IF2_N"/>
</dbReference>
<dbReference type="AlphaFoldDB" id="A0A510JN09"/>
<reference evidence="3 4" key="1">
    <citation type="submission" date="2019-07" db="EMBL/GenBank/DDBJ databases">
        <title>Complete Genome Sequence of Leptotrichia shahii Strain JCM 16776.</title>
        <authorList>
            <person name="Watanabe S."/>
            <person name="Cui L."/>
        </authorList>
    </citation>
    <scope>NUCLEOTIDE SEQUENCE [LARGE SCALE GENOMIC DNA]</scope>
    <source>
        <strain evidence="3 4">JCM16776</strain>
    </source>
</reference>
<evidence type="ECO:0000313" key="3">
    <source>
        <dbReference type="EMBL" id="BBM40722.1"/>
    </source>
</evidence>